<dbReference type="Pfam" id="PF13545">
    <property type="entry name" value="HTH_Crp_2"/>
    <property type="match status" value="1"/>
</dbReference>
<dbReference type="Gene3D" id="2.60.120.10">
    <property type="entry name" value="Jelly Rolls"/>
    <property type="match status" value="1"/>
</dbReference>
<dbReference type="EMBL" id="CYZE01000027">
    <property type="protein sequence ID" value="CUP36470.1"/>
    <property type="molecule type" value="Genomic_DNA"/>
</dbReference>
<evidence type="ECO:0000313" key="5">
    <source>
        <dbReference type="EMBL" id="CUP36470.1"/>
    </source>
</evidence>
<dbReference type="OrthoDB" id="663011at2"/>
<dbReference type="Proteomes" id="UP000261257">
    <property type="component" value="Unassembled WGS sequence"/>
</dbReference>
<dbReference type="EMBL" id="QTJW01000009">
    <property type="protein sequence ID" value="RGD69844.1"/>
    <property type="molecule type" value="Genomic_DNA"/>
</dbReference>
<evidence type="ECO:0000313" key="9">
    <source>
        <dbReference type="Proteomes" id="UP000261023"/>
    </source>
</evidence>
<keyword evidence="1" id="KW-0805">Transcription regulation</keyword>
<evidence type="ECO:0000256" key="2">
    <source>
        <dbReference type="ARBA" id="ARBA00023125"/>
    </source>
</evidence>
<keyword evidence="3" id="KW-0804">Transcription</keyword>
<dbReference type="InterPro" id="IPR000595">
    <property type="entry name" value="cNMP-bd_dom"/>
</dbReference>
<sequence length="218" mass="25079">MMESNMNYMNALRGLGTLTHKKKHDCLYNRAHMDKYVYCLEEGLCALHSVSPGGRERIYQYFLPGDFVGFIPAYARTYPDDTFYAFSITAKSACTLYQIPYSTFREFVEAHPDFYRWLFETAIAHYDNALKHCYALQDGDNFVSLCCALTELAIYEDTHYVIHKDFSYSELAGYLGIHTITVTRLMGKLKDMGIVSKRGHQTVIQDMEQLTAMAQARC</sequence>
<evidence type="ECO:0000256" key="1">
    <source>
        <dbReference type="ARBA" id="ARBA00023015"/>
    </source>
</evidence>
<dbReference type="SUPFAM" id="SSF46785">
    <property type="entry name" value="Winged helix' DNA-binding domain"/>
    <property type="match status" value="1"/>
</dbReference>
<gene>
    <name evidence="5" type="primary">aadR</name>
    <name evidence="6" type="ORF">DWX31_14710</name>
    <name evidence="7" type="ORF">DXC39_25855</name>
    <name evidence="5" type="ORF">ERS852407_05718</name>
</gene>
<protein>
    <submittedName>
        <fullName evidence="5">Crp/Fnr family transcriptional regulator</fullName>
    </submittedName>
</protein>
<dbReference type="GO" id="GO:0006355">
    <property type="term" value="P:regulation of DNA-templated transcription"/>
    <property type="evidence" value="ECO:0007669"/>
    <property type="project" value="InterPro"/>
</dbReference>
<name>A0A174MQK0_9FIRM</name>
<evidence type="ECO:0000313" key="8">
    <source>
        <dbReference type="Proteomes" id="UP000095651"/>
    </source>
</evidence>
<dbReference type="EMBL" id="QSSQ01000038">
    <property type="protein sequence ID" value="RGL97067.1"/>
    <property type="molecule type" value="Genomic_DNA"/>
</dbReference>
<dbReference type="Proteomes" id="UP000095651">
    <property type="component" value="Unassembled WGS sequence"/>
</dbReference>
<organism evidence="5 8">
    <name type="scientific">Hungatella hathewayi</name>
    <dbReference type="NCBI Taxonomy" id="154046"/>
    <lineage>
        <taxon>Bacteria</taxon>
        <taxon>Bacillati</taxon>
        <taxon>Bacillota</taxon>
        <taxon>Clostridia</taxon>
        <taxon>Lachnospirales</taxon>
        <taxon>Lachnospiraceae</taxon>
        <taxon>Hungatella</taxon>
    </lineage>
</organism>
<dbReference type="InterPro" id="IPR014710">
    <property type="entry name" value="RmlC-like_jellyroll"/>
</dbReference>
<dbReference type="GO" id="GO:0003677">
    <property type="term" value="F:DNA binding"/>
    <property type="evidence" value="ECO:0007669"/>
    <property type="project" value="UniProtKB-KW"/>
</dbReference>
<dbReference type="InterPro" id="IPR036390">
    <property type="entry name" value="WH_DNA-bd_sf"/>
</dbReference>
<dbReference type="Pfam" id="PF00027">
    <property type="entry name" value="cNMP_binding"/>
    <property type="match status" value="1"/>
</dbReference>
<evidence type="ECO:0000313" key="10">
    <source>
        <dbReference type="Proteomes" id="UP000261257"/>
    </source>
</evidence>
<dbReference type="AlphaFoldDB" id="A0A174MQK0"/>
<dbReference type="Proteomes" id="UP000261023">
    <property type="component" value="Unassembled WGS sequence"/>
</dbReference>
<dbReference type="InterPro" id="IPR018490">
    <property type="entry name" value="cNMP-bd_dom_sf"/>
</dbReference>
<dbReference type="CDD" id="cd00038">
    <property type="entry name" value="CAP_ED"/>
    <property type="match status" value="1"/>
</dbReference>
<evidence type="ECO:0000256" key="3">
    <source>
        <dbReference type="ARBA" id="ARBA00023163"/>
    </source>
</evidence>
<dbReference type="InterPro" id="IPR012318">
    <property type="entry name" value="HTH_CRP"/>
</dbReference>
<dbReference type="SUPFAM" id="SSF51206">
    <property type="entry name" value="cAMP-binding domain-like"/>
    <property type="match status" value="1"/>
</dbReference>
<evidence type="ECO:0000313" key="6">
    <source>
        <dbReference type="EMBL" id="RGD69844.1"/>
    </source>
</evidence>
<evidence type="ECO:0000259" key="4">
    <source>
        <dbReference type="PROSITE" id="PS50042"/>
    </source>
</evidence>
<proteinExistence type="predicted"/>
<reference evidence="9 10" key="2">
    <citation type="submission" date="2018-08" db="EMBL/GenBank/DDBJ databases">
        <title>A genome reference for cultivated species of the human gut microbiota.</title>
        <authorList>
            <person name="Zou Y."/>
            <person name="Xue W."/>
            <person name="Luo G."/>
        </authorList>
    </citation>
    <scope>NUCLEOTIDE SEQUENCE [LARGE SCALE GENOMIC DNA]</scope>
    <source>
        <strain evidence="6 9">AF19-13AC</strain>
        <strain evidence="7 10">TF05-11AC</strain>
    </source>
</reference>
<reference evidence="5 8" key="1">
    <citation type="submission" date="2015-09" db="EMBL/GenBank/DDBJ databases">
        <authorList>
            <consortium name="Pathogen Informatics"/>
        </authorList>
    </citation>
    <scope>NUCLEOTIDE SEQUENCE [LARGE SCALE GENOMIC DNA]</scope>
    <source>
        <strain evidence="5 8">2789STDY5608850</strain>
    </source>
</reference>
<feature type="domain" description="Cyclic nucleotide-binding" evidence="4">
    <location>
        <begin position="25"/>
        <end position="125"/>
    </location>
</feature>
<dbReference type="PROSITE" id="PS50042">
    <property type="entry name" value="CNMP_BINDING_3"/>
    <property type="match status" value="1"/>
</dbReference>
<accession>A0A174MQK0</accession>
<keyword evidence="2" id="KW-0238">DNA-binding</keyword>
<dbReference type="RefSeq" id="WP_002602796.1">
    <property type="nucleotide sequence ID" value="NZ_CABIXC010000027.1"/>
</dbReference>
<evidence type="ECO:0000313" key="7">
    <source>
        <dbReference type="EMBL" id="RGL97067.1"/>
    </source>
</evidence>